<sequence>MFLRGGRRLMALALGLFGFIVIVLINDSSRNAAKGYLDQYLDKEKKPPQPIYLPEPDWVPPPVEDPFPELSTSDPPPIPAWNVPKKDLHKEYGIDYAPPLFIGFTRTWPLLLQAVVSYITAGWPAEQIYVVENTGVQWANKRGKLTLQNPFYLNYAQLEKLGVKVIQTPVLMNFAQLQNFYVHQAHENEWPYYFWSHMDVLALSYEDGMENLTPKAGEQGYKTLYELCLAKLNTTVNSDERWADKFFAYDHLTLVNRQAYDEIGGWDTFIPYYMTDCDMHSRLLMDNWTQQDAKAGIITDVNTALKNLKALYRDKSIEPDFTDPNPPAPPPNSGEGNNKDKRDVEENHDDVAHNEDELVYWRKLRDKADHMFHYKHGDRGRNTWQVGQRGGEKEPYYYPSRGIAESIDVLTEAGREVFRRKWGHRDCDLVTGAGLQVKDQWRVAPDWN</sequence>
<name>A0A084QKZ8_STAC4</name>
<feature type="compositionally biased region" description="Basic and acidic residues" evidence="1">
    <location>
        <begin position="337"/>
        <end position="349"/>
    </location>
</feature>
<protein>
    <recommendedName>
        <fullName evidence="4">Glycosyl transferase family 8 protein</fullName>
    </recommendedName>
</protein>
<dbReference type="OrthoDB" id="3527108at2759"/>
<evidence type="ECO:0000313" key="2">
    <source>
        <dbReference type="EMBL" id="KFA64633.1"/>
    </source>
</evidence>
<evidence type="ECO:0000313" key="3">
    <source>
        <dbReference type="Proteomes" id="UP000028524"/>
    </source>
</evidence>
<evidence type="ECO:0000256" key="1">
    <source>
        <dbReference type="SAM" id="MobiDB-lite"/>
    </source>
</evidence>
<accession>A0A084QKZ8</accession>
<dbReference type="EMBL" id="KL660665">
    <property type="protein sequence ID" value="KFA64633.1"/>
    <property type="molecule type" value="Genomic_DNA"/>
</dbReference>
<reference evidence="2 3" key="1">
    <citation type="journal article" date="2014" name="BMC Genomics">
        <title>Comparative genome sequencing reveals chemotype-specific gene clusters in the toxigenic black mold Stachybotrys.</title>
        <authorList>
            <person name="Semeiks J."/>
            <person name="Borek D."/>
            <person name="Otwinowski Z."/>
            <person name="Grishin N.V."/>
        </authorList>
    </citation>
    <scope>NUCLEOTIDE SEQUENCE [LARGE SCALE GENOMIC DNA]</scope>
    <source>
        <strain evidence="2 3">IBT 40285</strain>
    </source>
</reference>
<organism evidence="2 3">
    <name type="scientific">Stachybotrys chlorohalonatus (strain IBT 40285)</name>
    <dbReference type="NCBI Taxonomy" id="1283841"/>
    <lineage>
        <taxon>Eukaryota</taxon>
        <taxon>Fungi</taxon>
        <taxon>Dikarya</taxon>
        <taxon>Ascomycota</taxon>
        <taxon>Pezizomycotina</taxon>
        <taxon>Sordariomycetes</taxon>
        <taxon>Hypocreomycetidae</taxon>
        <taxon>Hypocreales</taxon>
        <taxon>Stachybotryaceae</taxon>
        <taxon>Stachybotrys</taxon>
    </lineage>
</organism>
<dbReference type="STRING" id="1283841.A0A084QKZ8"/>
<dbReference type="InParanoid" id="A0A084QKZ8"/>
<keyword evidence="3" id="KW-1185">Reference proteome</keyword>
<dbReference type="OMA" id="FRRKWGH"/>
<feature type="region of interest" description="Disordered" evidence="1">
    <location>
        <begin position="317"/>
        <end position="349"/>
    </location>
</feature>
<dbReference type="HOGENOM" id="CLU_031065_0_0_1"/>
<dbReference type="AlphaFoldDB" id="A0A084QKZ8"/>
<gene>
    <name evidence="2" type="ORF">S40285_03949</name>
</gene>
<proteinExistence type="predicted"/>
<dbReference type="Proteomes" id="UP000028524">
    <property type="component" value="Unassembled WGS sequence"/>
</dbReference>
<evidence type="ECO:0008006" key="4">
    <source>
        <dbReference type="Google" id="ProtNLM"/>
    </source>
</evidence>